<gene>
    <name evidence="1" type="ORF">FOZ76_09325</name>
</gene>
<protein>
    <submittedName>
        <fullName evidence="1">Enoyl-CoA hydratase/isomerase family protein</fullName>
    </submittedName>
</protein>
<dbReference type="InterPro" id="IPR001753">
    <property type="entry name" value="Enoyl-CoA_hydra/iso"/>
</dbReference>
<dbReference type="CDD" id="cd06558">
    <property type="entry name" value="crotonase-like"/>
    <property type="match status" value="1"/>
</dbReference>
<dbReference type="Gene3D" id="3.90.226.10">
    <property type="entry name" value="2-enoyl-CoA Hydratase, Chain A, domain 1"/>
    <property type="match status" value="1"/>
</dbReference>
<proteinExistence type="predicted"/>
<dbReference type="PANTHER" id="PTHR11941:SF54">
    <property type="entry name" value="ENOYL-COA HYDRATASE, MITOCHONDRIAL"/>
    <property type="match status" value="1"/>
</dbReference>
<keyword evidence="1" id="KW-0413">Isomerase</keyword>
<dbReference type="EMBL" id="VLTJ01000016">
    <property type="protein sequence ID" value="TSH96428.1"/>
    <property type="molecule type" value="Genomic_DNA"/>
</dbReference>
<dbReference type="Proteomes" id="UP000318405">
    <property type="component" value="Unassembled WGS sequence"/>
</dbReference>
<dbReference type="GO" id="GO:0006635">
    <property type="term" value="P:fatty acid beta-oxidation"/>
    <property type="evidence" value="ECO:0007669"/>
    <property type="project" value="TreeGrafter"/>
</dbReference>
<dbReference type="Pfam" id="PF00378">
    <property type="entry name" value="ECH_1"/>
    <property type="match status" value="1"/>
</dbReference>
<sequence length="254" mass="28157">MPEYVITDVRQGVGIITLNRPHILNAWHRPMRDELRTALQTFVDASDVEAIILTGAGERAFCAGQDLSETKGFDADGIEGWMREWEVLYDQIRAIPKPLVVALNGLAAGSAFQVALLADYRIGHDGCQMGQPEINAGVASNTGPWIIREMLGLARTYELALTGRMMSAAESHALGLINRLVPRERVLDESIALALELAAKPKLTFKLTKQRLREMTEAGFRDSIEAGVRHQRTAYDDGEPAKMMEQFLAKRANR</sequence>
<evidence type="ECO:0000313" key="1">
    <source>
        <dbReference type="EMBL" id="TSH96428.1"/>
    </source>
</evidence>
<reference evidence="1 2" key="1">
    <citation type="submission" date="2019-07" db="EMBL/GenBank/DDBJ databases">
        <title>Qingshengfaniella alkalisoli gen. nov., sp. nov., isolated from saline soil.</title>
        <authorList>
            <person name="Xu L."/>
            <person name="Huang X.-X."/>
            <person name="Sun J.-Q."/>
        </authorList>
    </citation>
    <scope>NUCLEOTIDE SEQUENCE [LARGE SCALE GENOMIC DNA]</scope>
    <source>
        <strain evidence="1 2">DSM 27279</strain>
    </source>
</reference>
<accession>A0A556AU02</accession>
<keyword evidence="2" id="KW-1185">Reference proteome</keyword>
<evidence type="ECO:0000313" key="2">
    <source>
        <dbReference type="Proteomes" id="UP000318405"/>
    </source>
</evidence>
<name>A0A556AU02_9BURK</name>
<organism evidence="1 2">
    <name type="scientific">Verticiella sediminum</name>
    <dbReference type="NCBI Taxonomy" id="1247510"/>
    <lineage>
        <taxon>Bacteria</taxon>
        <taxon>Pseudomonadati</taxon>
        <taxon>Pseudomonadota</taxon>
        <taxon>Betaproteobacteria</taxon>
        <taxon>Burkholderiales</taxon>
        <taxon>Alcaligenaceae</taxon>
        <taxon>Verticiella</taxon>
    </lineage>
</organism>
<dbReference type="PANTHER" id="PTHR11941">
    <property type="entry name" value="ENOYL-COA HYDRATASE-RELATED"/>
    <property type="match status" value="1"/>
</dbReference>
<dbReference type="InterPro" id="IPR029045">
    <property type="entry name" value="ClpP/crotonase-like_dom_sf"/>
</dbReference>
<dbReference type="AlphaFoldDB" id="A0A556AU02"/>
<dbReference type="GO" id="GO:0016853">
    <property type="term" value="F:isomerase activity"/>
    <property type="evidence" value="ECO:0007669"/>
    <property type="project" value="UniProtKB-KW"/>
</dbReference>
<dbReference type="RefSeq" id="WP_143947878.1">
    <property type="nucleotide sequence ID" value="NZ_BAABMB010000002.1"/>
</dbReference>
<dbReference type="SUPFAM" id="SSF52096">
    <property type="entry name" value="ClpP/crotonase"/>
    <property type="match status" value="1"/>
</dbReference>
<comment type="caution">
    <text evidence="1">The sequence shown here is derived from an EMBL/GenBank/DDBJ whole genome shotgun (WGS) entry which is preliminary data.</text>
</comment>
<dbReference type="OrthoDB" id="9777711at2"/>